<dbReference type="Proteomes" id="UP000198992">
    <property type="component" value="Unassembled WGS sequence"/>
</dbReference>
<dbReference type="OrthoDB" id="9798846at2"/>
<dbReference type="AlphaFoldDB" id="A0A1H5E9H8"/>
<evidence type="ECO:0000259" key="3">
    <source>
        <dbReference type="Pfam" id="PF04773"/>
    </source>
</evidence>
<dbReference type="GO" id="GO:0016989">
    <property type="term" value="F:sigma factor antagonist activity"/>
    <property type="evidence" value="ECO:0007669"/>
    <property type="project" value="TreeGrafter"/>
</dbReference>
<dbReference type="Gene3D" id="3.55.50.30">
    <property type="match status" value="1"/>
</dbReference>
<feature type="compositionally biased region" description="Basic and acidic residues" evidence="1">
    <location>
        <begin position="31"/>
        <end position="40"/>
    </location>
</feature>
<evidence type="ECO:0000256" key="2">
    <source>
        <dbReference type="SAM" id="Phobius"/>
    </source>
</evidence>
<dbReference type="InterPro" id="IPR006860">
    <property type="entry name" value="FecR"/>
</dbReference>
<accession>A0A1H5E9H8</accession>
<dbReference type="PIRSF" id="PIRSF018266">
    <property type="entry name" value="FecR"/>
    <property type="match status" value="1"/>
</dbReference>
<keyword evidence="2" id="KW-1133">Transmembrane helix</keyword>
<dbReference type="PANTHER" id="PTHR30273">
    <property type="entry name" value="PERIPLASMIC SIGNAL SENSOR AND SIGMA FACTOR ACTIVATOR FECR-RELATED"/>
    <property type="match status" value="1"/>
</dbReference>
<proteinExistence type="predicted"/>
<organism evidence="4 5">
    <name type="scientific">Bradyrhizobium erythrophlei</name>
    <dbReference type="NCBI Taxonomy" id="1437360"/>
    <lineage>
        <taxon>Bacteria</taxon>
        <taxon>Pseudomonadati</taxon>
        <taxon>Pseudomonadota</taxon>
        <taxon>Alphaproteobacteria</taxon>
        <taxon>Hyphomicrobiales</taxon>
        <taxon>Nitrobacteraceae</taxon>
        <taxon>Bradyrhizobium</taxon>
    </lineage>
</organism>
<dbReference type="EMBL" id="FNTH01000001">
    <property type="protein sequence ID" value="SED87773.1"/>
    <property type="molecule type" value="Genomic_DNA"/>
</dbReference>
<feature type="transmembrane region" description="Helical" evidence="2">
    <location>
        <begin position="91"/>
        <end position="111"/>
    </location>
</feature>
<dbReference type="InterPro" id="IPR012373">
    <property type="entry name" value="Ferrdict_sens_TM"/>
</dbReference>
<dbReference type="RefSeq" id="WP_092123193.1">
    <property type="nucleotide sequence ID" value="NZ_FNTH01000001.1"/>
</dbReference>
<feature type="region of interest" description="Disordered" evidence="1">
    <location>
        <begin position="25"/>
        <end position="46"/>
    </location>
</feature>
<evidence type="ECO:0000313" key="5">
    <source>
        <dbReference type="Proteomes" id="UP000198992"/>
    </source>
</evidence>
<gene>
    <name evidence="4" type="ORF">SAMN05444164_6131</name>
</gene>
<sequence length="326" mass="35242">MTRSDERSEELTAIESEALARVQRLGSGQATRRDIEETRHWGSQSSAHSEALAQASLLWDQLGPAGANLLKRRGDSMLADVRRQPRMTRRAMLGGALATSAAAYLVVSPPLQLWPSLQDVMADYRTAAGEQRKLTIDGGVKVTLNTGTSVNVQSGDSSQDRIEILTGEAVIAAASASREVRVVAGDGEMSARQAQFNVRHEPRSTCVTCLDGEVRVTRHSSVAALRAGQQVSYAALGLAAPMSVDPAEVTAWRDGMLIFHDAPLGNVVTEINRYRSGKVMVTNAELERRLVNGRFRIDNVDGILTMFQQIFGAKARHLPGGIVLLS</sequence>
<name>A0A1H5E9H8_9BRAD</name>
<evidence type="ECO:0000313" key="4">
    <source>
        <dbReference type="EMBL" id="SED87773.1"/>
    </source>
</evidence>
<keyword evidence="2" id="KW-0472">Membrane</keyword>
<feature type="domain" description="FecR protein" evidence="3">
    <location>
        <begin position="123"/>
        <end position="215"/>
    </location>
</feature>
<dbReference type="Pfam" id="PF04773">
    <property type="entry name" value="FecR"/>
    <property type="match status" value="1"/>
</dbReference>
<reference evidence="4 5" key="1">
    <citation type="submission" date="2016-10" db="EMBL/GenBank/DDBJ databases">
        <authorList>
            <person name="de Groot N.N."/>
        </authorList>
    </citation>
    <scope>NUCLEOTIDE SEQUENCE [LARGE SCALE GENOMIC DNA]</scope>
    <source>
        <strain evidence="4 5">MT12</strain>
    </source>
</reference>
<evidence type="ECO:0000256" key="1">
    <source>
        <dbReference type="SAM" id="MobiDB-lite"/>
    </source>
</evidence>
<protein>
    <submittedName>
        <fullName evidence="4">FecR family protein</fullName>
    </submittedName>
</protein>
<dbReference type="PANTHER" id="PTHR30273:SF2">
    <property type="entry name" value="PROTEIN FECR"/>
    <property type="match status" value="1"/>
</dbReference>
<keyword evidence="2" id="KW-0812">Transmembrane</keyword>
<dbReference type="Gene3D" id="2.60.120.1440">
    <property type="match status" value="1"/>
</dbReference>